<evidence type="ECO:0000313" key="2">
    <source>
        <dbReference type="Proteomes" id="UP000235392"/>
    </source>
</evidence>
<dbReference type="AlphaFoldDB" id="A0A2N5TCL2"/>
<reference evidence="1 2" key="1">
    <citation type="submission" date="2017-11" db="EMBL/GenBank/DDBJ databases">
        <title>De novo assembly and phasing of dikaryotic genomes from two isolates of Puccinia coronata f. sp. avenae, the causal agent of oat crown rust.</title>
        <authorList>
            <person name="Miller M.E."/>
            <person name="Zhang Y."/>
            <person name="Omidvar V."/>
            <person name="Sperschneider J."/>
            <person name="Schwessinger B."/>
            <person name="Raley C."/>
            <person name="Palmer J.M."/>
            <person name="Garnica D."/>
            <person name="Upadhyaya N."/>
            <person name="Rathjen J."/>
            <person name="Taylor J.M."/>
            <person name="Park R.F."/>
            <person name="Dodds P.N."/>
            <person name="Hirsch C.D."/>
            <person name="Kianian S.F."/>
            <person name="Figueroa M."/>
        </authorList>
    </citation>
    <scope>NUCLEOTIDE SEQUENCE [LARGE SCALE GENOMIC DNA]</scope>
    <source>
        <strain evidence="1">12SD80</strain>
    </source>
</reference>
<dbReference type="Proteomes" id="UP000235392">
    <property type="component" value="Unassembled WGS sequence"/>
</dbReference>
<gene>
    <name evidence="1" type="ORF">PCASD_09218</name>
</gene>
<accession>A0A2N5TCL2</accession>
<comment type="caution">
    <text evidence="1">The sequence shown here is derived from an EMBL/GenBank/DDBJ whole genome shotgun (WGS) entry which is preliminary data.</text>
</comment>
<organism evidence="1 2">
    <name type="scientific">Puccinia coronata f. sp. avenae</name>
    <dbReference type="NCBI Taxonomy" id="200324"/>
    <lineage>
        <taxon>Eukaryota</taxon>
        <taxon>Fungi</taxon>
        <taxon>Dikarya</taxon>
        <taxon>Basidiomycota</taxon>
        <taxon>Pucciniomycotina</taxon>
        <taxon>Pucciniomycetes</taxon>
        <taxon>Pucciniales</taxon>
        <taxon>Pucciniaceae</taxon>
        <taxon>Puccinia</taxon>
    </lineage>
</organism>
<sequence length="130" mass="14855">MKQNHIFTKATLYSQARSTSFGKYIIQLLRFTVTFSTDPGARALSIHTRGALARNTPDRNQIPFASETGFSSLYMGRGKTTPEENDSQDERTSRLLVFDQWETRGRRKSAAAKFWESFSQFCEELWESAG</sequence>
<protein>
    <submittedName>
        <fullName evidence="1">Uncharacterized protein</fullName>
    </submittedName>
</protein>
<proteinExistence type="predicted"/>
<evidence type="ECO:0000313" key="1">
    <source>
        <dbReference type="EMBL" id="PLW23222.1"/>
    </source>
</evidence>
<dbReference type="EMBL" id="PGCI01000639">
    <property type="protein sequence ID" value="PLW23222.1"/>
    <property type="molecule type" value="Genomic_DNA"/>
</dbReference>
<name>A0A2N5TCL2_9BASI</name>